<gene>
    <name evidence="6" type="ORF">BU26DRAFT_515935</name>
</gene>
<dbReference type="Pfam" id="PF05199">
    <property type="entry name" value="GMC_oxred_C"/>
    <property type="match status" value="1"/>
</dbReference>
<protein>
    <submittedName>
        <fullName evidence="6">GMC oxidoreductase</fullName>
    </submittedName>
</protein>
<dbReference type="RefSeq" id="XP_033688619.1">
    <property type="nucleotide sequence ID" value="XM_033828208.1"/>
</dbReference>
<dbReference type="Pfam" id="PF00732">
    <property type="entry name" value="GMC_oxred_N"/>
    <property type="match status" value="1"/>
</dbReference>
<dbReference type="SUPFAM" id="SSF54373">
    <property type="entry name" value="FAD-linked reductases, C-terminal domain"/>
    <property type="match status" value="1"/>
</dbReference>
<accession>A0A6A6ISU0</accession>
<dbReference type="GO" id="GO:0044550">
    <property type="term" value="P:secondary metabolite biosynthetic process"/>
    <property type="evidence" value="ECO:0007669"/>
    <property type="project" value="TreeGrafter"/>
</dbReference>
<evidence type="ECO:0000256" key="1">
    <source>
        <dbReference type="ARBA" id="ARBA00010790"/>
    </source>
</evidence>
<evidence type="ECO:0000259" key="5">
    <source>
        <dbReference type="PROSITE" id="PS00624"/>
    </source>
</evidence>
<dbReference type="InterPro" id="IPR012132">
    <property type="entry name" value="GMC_OxRdtase"/>
</dbReference>
<dbReference type="PIRSF" id="PIRSF000137">
    <property type="entry name" value="Alcohol_oxidase"/>
    <property type="match status" value="1"/>
</dbReference>
<dbReference type="OrthoDB" id="269227at2759"/>
<dbReference type="GO" id="GO:0016614">
    <property type="term" value="F:oxidoreductase activity, acting on CH-OH group of donors"/>
    <property type="evidence" value="ECO:0007669"/>
    <property type="project" value="InterPro"/>
</dbReference>
<feature type="chain" id="PRO_5025688858" evidence="4">
    <location>
        <begin position="19"/>
        <end position="618"/>
    </location>
</feature>
<dbReference type="InterPro" id="IPR007867">
    <property type="entry name" value="GMC_OxRtase_C"/>
</dbReference>
<dbReference type="Proteomes" id="UP000800094">
    <property type="component" value="Unassembled WGS sequence"/>
</dbReference>
<name>A0A6A6ISU0_9PLEO</name>
<comment type="cofactor">
    <cofactor evidence="3">
        <name>FAD</name>
        <dbReference type="ChEBI" id="CHEBI:57692"/>
    </cofactor>
</comment>
<dbReference type="SUPFAM" id="SSF51905">
    <property type="entry name" value="FAD/NAD(P)-binding domain"/>
    <property type="match status" value="1"/>
</dbReference>
<evidence type="ECO:0000313" key="6">
    <source>
        <dbReference type="EMBL" id="KAF2253615.1"/>
    </source>
</evidence>
<keyword evidence="3" id="KW-0274">FAD</keyword>
<dbReference type="PROSITE" id="PS00624">
    <property type="entry name" value="GMC_OXRED_2"/>
    <property type="match status" value="1"/>
</dbReference>
<evidence type="ECO:0000256" key="2">
    <source>
        <dbReference type="PIRSR" id="PIRSR000137-1"/>
    </source>
</evidence>
<dbReference type="PANTHER" id="PTHR11552">
    <property type="entry name" value="GLUCOSE-METHANOL-CHOLINE GMC OXIDOREDUCTASE"/>
    <property type="match status" value="1"/>
</dbReference>
<dbReference type="GO" id="GO:0050660">
    <property type="term" value="F:flavin adenine dinucleotide binding"/>
    <property type="evidence" value="ECO:0007669"/>
    <property type="project" value="InterPro"/>
</dbReference>
<organism evidence="6 7">
    <name type="scientific">Trematosphaeria pertusa</name>
    <dbReference type="NCBI Taxonomy" id="390896"/>
    <lineage>
        <taxon>Eukaryota</taxon>
        <taxon>Fungi</taxon>
        <taxon>Dikarya</taxon>
        <taxon>Ascomycota</taxon>
        <taxon>Pezizomycotina</taxon>
        <taxon>Dothideomycetes</taxon>
        <taxon>Pleosporomycetidae</taxon>
        <taxon>Pleosporales</taxon>
        <taxon>Massarineae</taxon>
        <taxon>Trematosphaeriaceae</taxon>
        <taxon>Trematosphaeria</taxon>
    </lineage>
</organism>
<dbReference type="InterPro" id="IPR000172">
    <property type="entry name" value="GMC_OxRdtase_N"/>
</dbReference>
<feature type="domain" description="Glucose-methanol-choline oxidoreductase N-terminal" evidence="5">
    <location>
        <begin position="305"/>
        <end position="319"/>
    </location>
</feature>
<feature type="binding site" evidence="3">
    <location>
        <begin position="49"/>
        <end position="50"/>
    </location>
    <ligand>
        <name>FAD</name>
        <dbReference type="ChEBI" id="CHEBI:57692"/>
    </ligand>
</feature>
<feature type="signal peptide" evidence="4">
    <location>
        <begin position="1"/>
        <end position="18"/>
    </location>
</feature>
<proteinExistence type="inferred from homology"/>
<dbReference type="Gene3D" id="3.30.560.10">
    <property type="entry name" value="Glucose Oxidase, domain 3"/>
    <property type="match status" value="1"/>
</dbReference>
<dbReference type="InterPro" id="IPR036188">
    <property type="entry name" value="FAD/NAD-bd_sf"/>
</dbReference>
<feature type="active site" description="Proton acceptor" evidence="2">
    <location>
        <position position="598"/>
    </location>
</feature>
<comment type="similarity">
    <text evidence="1">Belongs to the GMC oxidoreductase family.</text>
</comment>
<evidence type="ECO:0000256" key="3">
    <source>
        <dbReference type="PIRSR" id="PIRSR000137-2"/>
    </source>
</evidence>
<sequence length="618" mass="67034">MAMRIAAAWLGTFAVCDALPGQLWRRATPLTTLSQVAGSYDYVIVGGGTSGLTVADRLTEDSTKTVLVVEYGEIVDNDTSLIMPSKGNPFPSQYMYNITSVPQANLSDRTASVPASNIVGGGSAINAMFFDRGAAADYDAWAALGNDGWGWSDLLPYFKKAVNFTPPSEHMQEEFDVTYNLSAYEGHGPIKLSYPPFQWPGVKIEWDAFADMNLTVSKEGADGDAVGRFWVPSSQDPIMQTRSDARLGYYERVKSRPNYHLLTLHKAVKINFANLTASGVTIQSRNGTTFTKTVKARKEVILAAGAIHTPQLLQLSGVGPASVLSALGIASVVDLEGVGQNFQDHPFFFMQYNFTSNVYPYPELLSENETYAVTAYAEYLANRTGPYSVGVGNTAAFVPLRNLTADYQTITSTLSTQDVSTYVDPSTPSSVLLGYAAQKEILVDRYQNTDSAVMEFPFSASTGPVFAFLKPLSRGTVNIASTNAFAEPAVDFRTLSNPVDLDVMIKILRYVREYFSTPTMTQLGPVELLPGSDVSTDEAITAMFRSTLVQSSFFHPCCTASMMPRQKGGVVGTDLLVYGVQKLSVVDASIMPLIPGTHLCETVYAVAEKAADMIKARL</sequence>
<dbReference type="GeneID" id="54581538"/>
<dbReference type="Gene3D" id="3.50.50.60">
    <property type="entry name" value="FAD/NAD(P)-binding domain"/>
    <property type="match status" value="1"/>
</dbReference>
<keyword evidence="4" id="KW-0732">Signal</keyword>
<evidence type="ECO:0000256" key="4">
    <source>
        <dbReference type="SAM" id="SignalP"/>
    </source>
</evidence>
<dbReference type="PANTHER" id="PTHR11552:SF115">
    <property type="entry name" value="DEHYDROGENASE XPTC-RELATED"/>
    <property type="match status" value="1"/>
</dbReference>
<keyword evidence="3" id="KW-0285">Flavoprotein</keyword>
<reference evidence="6" key="1">
    <citation type="journal article" date="2020" name="Stud. Mycol.">
        <title>101 Dothideomycetes genomes: a test case for predicting lifestyles and emergence of pathogens.</title>
        <authorList>
            <person name="Haridas S."/>
            <person name="Albert R."/>
            <person name="Binder M."/>
            <person name="Bloem J."/>
            <person name="Labutti K."/>
            <person name="Salamov A."/>
            <person name="Andreopoulos B."/>
            <person name="Baker S."/>
            <person name="Barry K."/>
            <person name="Bills G."/>
            <person name="Bluhm B."/>
            <person name="Cannon C."/>
            <person name="Castanera R."/>
            <person name="Culley D."/>
            <person name="Daum C."/>
            <person name="Ezra D."/>
            <person name="Gonzalez J."/>
            <person name="Henrissat B."/>
            <person name="Kuo A."/>
            <person name="Liang C."/>
            <person name="Lipzen A."/>
            <person name="Lutzoni F."/>
            <person name="Magnuson J."/>
            <person name="Mondo S."/>
            <person name="Nolan M."/>
            <person name="Ohm R."/>
            <person name="Pangilinan J."/>
            <person name="Park H.-J."/>
            <person name="Ramirez L."/>
            <person name="Alfaro M."/>
            <person name="Sun H."/>
            <person name="Tritt A."/>
            <person name="Yoshinaga Y."/>
            <person name="Zwiers L.-H."/>
            <person name="Turgeon B."/>
            <person name="Goodwin S."/>
            <person name="Spatafora J."/>
            <person name="Crous P."/>
            <person name="Grigoriev I."/>
        </authorList>
    </citation>
    <scope>NUCLEOTIDE SEQUENCE</scope>
    <source>
        <strain evidence="6">CBS 122368</strain>
    </source>
</reference>
<evidence type="ECO:0000313" key="7">
    <source>
        <dbReference type="Proteomes" id="UP000800094"/>
    </source>
</evidence>
<dbReference type="EMBL" id="ML987191">
    <property type="protein sequence ID" value="KAF2253615.1"/>
    <property type="molecule type" value="Genomic_DNA"/>
</dbReference>
<keyword evidence="7" id="KW-1185">Reference proteome</keyword>
<feature type="active site" description="Proton donor" evidence="2">
    <location>
        <position position="555"/>
    </location>
</feature>
<dbReference type="AlphaFoldDB" id="A0A6A6ISU0"/>